<feature type="signal peptide" evidence="3">
    <location>
        <begin position="1"/>
        <end position="26"/>
    </location>
</feature>
<sequence length="300" mass="33150">MFRLVPIAPCLIAFALNLFEAAPSLAQEPPTNSVSYQIPGTEVFTMTADNSGEAYRIFVSKPEQPAPNGGFPVLYVLDGNAFFAGFAGERRLEEFGKQAGGSVIIVGVGYPTDQPYDMLRRLYDFTPAWPVEMPANQISMQDLKAGGNENFAQFLLGQLRTEIIKRYPVAPDRQSLFGHSLGGLFALHILYSRPNAFEAIIAASPSQWWNDQEILLEERAFSEQLIKGNISAGVSRLLLLTGEQDKAATITWDAEALLGRLSPLSAYGLRTRFEKFEKETHITVPYRAITPTIRFVSGLP</sequence>
<keyword evidence="5" id="KW-1185">Reference proteome</keyword>
<dbReference type="GO" id="GO:0016787">
    <property type="term" value="F:hydrolase activity"/>
    <property type="evidence" value="ECO:0007669"/>
    <property type="project" value="UniProtKB-KW"/>
</dbReference>
<dbReference type="PANTHER" id="PTHR40841">
    <property type="entry name" value="SIDEROPHORE TRIACETYLFUSARININE C ESTERASE"/>
    <property type="match status" value="1"/>
</dbReference>
<comment type="similarity">
    <text evidence="1">Belongs to the esterase D family.</text>
</comment>
<accession>A0ABV7D503</accession>
<dbReference type="EMBL" id="JBHRSL010000010">
    <property type="protein sequence ID" value="MFC3052247.1"/>
    <property type="molecule type" value="Genomic_DNA"/>
</dbReference>
<evidence type="ECO:0000256" key="1">
    <source>
        <dbReference type="ARBA" id="ARBA00005622"/>
    </source>
</evidence>
<reference evidence="5" key="1">
    <citation type="journal article" date="2019" name="Int. J. Syst. Evol. Microbiol.">
        <title>The Global Catalogue of Microorganisms (GCM) 10K type strain sequencing project: providing services to taxonomists for standard genome sequencing and annotation.</title>
        <authorList>
            <consortium name="The Broad Institute Genomics Platform"/>
            <consortium name="The Broad Institute Genome Sequencing Center for Infectious Disease"/>
            <person name="Wu L."/>
            <person name="Ma J."/>
        </authorList>
    </citation>
    <scope>NUCLEOTIDE SEQUENCE [LARGE SCALE GENOMIC DNA]</scope>
    <source>
        <strain evidence="5">KCTC 62164</strain>
    </source>
</reference>
<dbReference type="Gene3D" id="3.40.50.1820">
    <property type="entry name" value="alpha/beta hydrolase"/>
    <property type="match status" value="1"/>
</dbReference>
<evidence type="ECO:0000256" key="3">
    <source>
        <dbReference type="SAM" id="SignalP"/>
    </source>
</evidence>
<keyword evidence="2 4" id="KW-0378">Hydrolase</keyword>
<dbReference type="Proteomes" id="UP001595444">
    <property type="component" value="Unassembled WGS sequence"/>
</dbReference>
<feature type="chain" id="PRO_5045337066" evidence="3">
    <location>
        <begin position="27"/>
        <end position="300"/>
    </location>
</feature>
<dbReference type="SUPFAM" id="SSF53474">
    <property type="entry name" value="alpha/beta-Hydrolases"/>
    <property type="match status" value="1"/>
</dbReference>
<gene>
    <name evidence="4" type="ORF">ACFOKA_10060</name>
</gene>
<dbReference type="InterPro" id="IPR000801">
    <property type="entry name" value="Esterase-like"/>
</dbReference>
<evidence type="ECO:0000256" key="2">
    <source>
        <dbReference type="ARBA" id="ARBA00022801"/>
    </source>
</evidence>
<comment type="caution">
    <text evidence="4">The sequence shown here is derived from an EMBL/GenBank/DDBJ whole genome shotgun (WGS) entry which is preliminary data.</text>
</comment>
<dbReference type="InterPro" id="IPR052558">
    <property type="entry name" value="Siderophore_Hydrolase_D"/>
</dbReference>
<dbReference type="RefSeq" id="WP_194214075.1">
    <property type="nucleotide sequence ID" value="NZ_CP061205.1"/>
</dbReference>
<keyword evidence="3" id="KW-0732">Signal</keyword>
<dbReference type="PANTHER" id="PTHR40841:SF2">
    <property type="entry name" value="SIDEROPHORE-DEGRADING ESTERASE (EUROFUNG)"/>
    <property type="match status" value="1"/>
</dbReference>
<protein>
    <submittedName>
        <fullName evidence="4">Alpha/beta hydrolase</fullName>
    </submittedName>
</protein>
<name>A0ABV7D503_9PROT</name>
<dbReference type="Pfam" id="PF00756">
    <property type="entry name" value="Esterase"/>
    <property type="match status" value="1"/>
</dbReference>
<dbReference type="InterPro" id="IPR029058">
    <property type="entry name" value="AB_hydrolase_fold"/>
</dbReference>
<organism evidence="4 5">
    <name type="scientific">Kordiimonas pumila</name>
    <dbReference type="NCBI Taxonomy" id="2161677"/>
    <lineage>
        <taxon>Bacteria</taxon>
        <taxon>Pseudomonadati</taxon>
        <taxon>Pseudomonadota</taxon>
        <taxon>Alphaproteobacteria</taxon>
        <taxon>Kordiimonadales</taxon>
        <taxon>Kordiimonadaceae</taxon>
        <taxon>Kordiimonas</taxon>
    </lineage>
</organism>
<evidence type="ECO:0000313" key="4">
    <source>
        <dbReference type="EMBL" id="MFC3052247.1"/>
    </source>
</evidence>
<evidence type="ECO:0000313" key="5">
    <source>
        <dbReference type="Proteomes" id="UP001595444"/>
    </source>
</evidence>
<proteinExistence type="inferred from homology"/>